<feature type="compositionally biased region" description="Basic and acidic residues" evidence="1">
    <location>
        <begin position="258"/>
        <end position="267"/>
    </location>
</feature>
<feature type="compositionally biased region" description="Basic and acidic residues" evidence="1">
    <location>
        <begin position="275"/>
        <end position="286"/>
    </location>
</feature>
<dbReference type="EMBL" id="JBHSIU010000046">
    <property type="protein sequence ID" value="MFC5002922.1"/>
    <property type="molecule type" value="Genomic_DNA"/>
</dbReference>
<proteinExistence type="predicted"/>
<dbReference type="Proteomes" id="UP001595912">
    <property type="component" value="Unassembled WGS sequence"/>
</dbReference>
<name>A0ABV9W2N1_9ACTN</name>
<comment type="caution">
    <text evidence="2">The sequence shown here is derived from an EMBL/GenBank/DDBJ whole genome shotgun (WGS) entry which is preliminary data.</text>
</comment>
<feature type="region of interest" description="Disordered" evidence="1">
    <location>
        <begin position="258"/>
        <end position="286"/>
    </location>
</feature>
<sequence length="286" mass="31667">MRYVVAEQFDARAYLAALPQLAGDLPPGAARFATDPDHYDLAGLRCVKDLSIGELEHDEPGTARIRFTGNPWKHDEDLVVQYTGVIHLHVEPGEPTSVSGPGPIGSIMLDEILPDPGGCRHEIAGHNGRAVVVCADLTATWHRVPRPDDPPPGTWTPVLPLGDRWNWLGRHTDGTWVVGVPHRHADPAPERMDALSHVLTQPWRTVAHQWPAVPSLDDIVTHALTCTGWESLSALDWIEHGYPLGPHVRAALETMRQDRRQAQERRARASKLLRRAAEGEDVHHGR</sequence>
<evidence type="ECO:0000313" key="2">
    <source>
        <dbReference type="EMBL" id="MFC5002922.1"/>
    </source>
</evidence>
<protein>
    <submittedName>
        <fullName evidence="2">Uncharacterized protein</fullName>
    </submittedName>
</protein>
<accession>A0ABV9W2N1</accession>
<keyword evidence="3" id="KW-1185">Reference proteome</keyword>
<reference evidence="3" key="1">
    <citation type="journal article" date="2019" name="Int. J. Syst. Evol. Microbiol.">
        <title>The Global Catalogue of Microorganisms (GCM) 10K type strain sequencing project: providing services to taxonomists for standard genome sequencing and annotation.</title>
        <authorList>
            <consortium name="The Broad Institute Genomics Platform"/>
            <consortium name="The Broad Institute Genome Sequencing Center for Infectious Disease"/>
            <person name="Wu L."/>
            <person name="Ma J."/>
        </authorList>
    </citation>
    <scope>NUCLEOTIDE SEQUENCE [LARGE SCALE GENOMIC DNA]</scope>
    <source>
        <strain evidence="3">CGMCC 4.7152</strain>
    </source>
</reference>
<dbReference type="RefSeq" id="WP_380121474.1">
    <property type="nucleotide sequence ID" value="NZ_JBHSIU010000046.1"/>
</dbReference>
<gene>
    <name evidence="2" type="ORF">ACFPIJ_34470</name>
</gene>
<evidence type="ECO:0000313" key="3">
    <source>
        <dbReference type="Proteomes" id="UP001595912"/>
    </source>
</evidence>
<evidence type="ECO:0000256" key="1">
    <source>
        <dbReference type="SAM" id="MobiDB-lite"/>
    </source>
</evidence>
<organism evidence="2 3">
    <name type="scientific">Dactylosporangium cerinum</name>
    <dbReference type="NCBI Taxonomy" id="1434730"/>
    <lineage>
        <taxon>Bacteria</taxon>
        <taxon>Bacillati</taxon>
        <taxon>Actinomycetota</taxon>
        <taxon>Actinomycetes</taxon>
        <taxon>Micromonosporales</taxon>
        <taxon>Micromonosporaceae</taxon>
        <taxon>Dactylosporangium</taxon>
    </lineage>
</organism>